<dbReference type="Gene3D" id="2.40.50.90">
    <property type="match status" value="1"/>
</dbReference>
<dbReference type="SUPFAM" id="SSF50199">
    <property type="entry name" value="Staphylococcal nuclease"/>
    <property type="match status" value="1"/>
</dbReference>
<evidence type="ECO:0000313" key="1">
    <source>
        <dbReference type="EMBL" id="JAU76978.1"/>
    </source>
</evidence>
<proteinExistence type="predicted"/>
<dbReference type="InterPro" id="IPR035437">
    <property type="entry name" value="SNase_OB-fold_sf"/>
</dbReference>
<reference evidence="1" key="1">
    <citation type="submission" date="2016-07" db="EMBL/GenBank/DDBJ databases">
        <title>De novo transcriptome assembly of four accessions of the metal hyperaccumulator plant Noccaea caerulescens.</title>
        <authorList>
            <person name="Blande D."/>
            <person name="Halimaa P."/>
            <person name="Tervahauta A.I."/>
            <person name="Aarts M.G."/>
            <person name="Karenlampi S.O."/>
        </authorList>
    </citation>
    <scope>NUCLEOTIDE SEQUENCE</scope>
</reference>
<name>A0A1J3I968_NOCCA</name>
<gene>
    <name evidence="1" type="ORF">LE_TR6961_c0_g1_i1_g.25057</name>
</gene>
<dbReference type="EMBL" id="GEVL01000363">
    <property type="protein sequence ID" value="JAU76978.1"/>
    <property type="molecule type" value="Transcribed_RNA"/>
</dbReference>
<organism evidence="1">
    <name type="scientific">Noccaea caerulescens</name>
    <name type="common">Alpine penny-cress</name>
    <name type="synonym">Thlaspi caerulescens</name>
    <dbReference type="NCBI Taxonomy" id="107243"/>
    <lineage>
        <taxon>Eukaryota</taxon>
        <taxon>Viridiplantae</taxon>
        <taxon>Streptophyta</taxon>
        <taxon>Embryophyta</taxon>
        <taxon>Tracheophyta</taxon>
        <taxon>Spermatophyta</taxon>
        <taxon>Magnoliopsida</taxon>
        <taxon>eudicotyledons</taxon>
        <taxon>Gunneridae</taxon>
        <taxon>Pentapetalae</taxon>
        <taxon>rosids</taxon>
        <taxon>malvids</taxon>
        <taxon>Brassicales</taxon>
        <taxon>Brassicaceae</taxon>
        <taxon>Coluteocarpeae</taxon>
        <taxon>Noccaea</taxon>
    </lineage>
</organism>
<dbReference type="AlphaFoldDB" id="A0A1J3I968"/>
<sequence length="106" mass="12176">MELKAVAQVALQEGKGLWKEQKVVKSETLNSKSYMATVSEVHSGDSLTVYNQEKNEFTRIYLPNLRAPTNAQPFAYESKEGLRRRVIGQRVRVEVEFSKKINVKKF</sequence>
<accession>A0A1J3I968</accession>
<protein>
    <submittedName>
        <fullName evidence="1">Uncharacterized protein</fullName>
    </submittedName>
</protein>